<feature type="transmembrane region" description="Helical" evidence="1">
    <location>
        <begin position="44"/>
        <end position="69"/>
    </location>
</feature>
<protein>
    <submittedName>
        <fullName evidence="2">Uncharacterized protein</fullName>
    </submittedName>
</protein>
<accession>A0ABN9WC63</accession>
<reference evidence="2" key="1">
    <citation type="submission" date="2023-10" db="EMBL/GenBank/DDBJ databases">
        <authorList>
            <person name="Chen Y."/>
            <person name="Shah S."/>
            <person name="Dougan E. K."/>
            <person name="Thang M."/>
            <person name="Chan C."/>
        </authorList>
    </citation>
    <scope>NUCLEOTIDE SEQUENCE [LARGE SCALE GENOMIC DNA]</scope>
</reference>
<keyword evidence="1" id="KW-1133">Transmembrane helix</keyword>
<dbReference type="Proteomes" id="UP001189429">
    <property type="component" value="Unassembled WGS sequence"/>
</dbReference>
<comment type="caution">
    <text evidence="2">The sequence shown here is derived from an EMBL/GenBank/DDBJ whole genome shotgun (WGS) entry which is preliminary data.</text>
</comment>
<evidence type="ECO:0000313" key="2">
    <source>
        <dbReference type="EMBL" id="CAK0883897.1"/>
    </source>
</evidence>
<evidence type="ECO:0000313" key="3">
    <source>
        <dbReference type="Proteomes" id="UP001189429"/>
    </source>
</evidence>
<dbReference type="EMBL" id="CAUYUJ010018481">
    <property type="protein sequence ID" value="CAK0883897.1"/>
    <property type="molecule type" value="Genomic_DNA"/>
</dbReference>
<name>A0ABN9WC63_9DINO</name>
<evidence type="ECO:0000256" key="1">
    <source>
        <dbReference type="SAM" id="Phobius"/>
    </source>
</evidence>
<gene>
    <name evidence="2" type="ORF">PCOR1329_LOCUS65983</name>
</gene>
<sequence length="119" mass="12586">MTPPCPASSELGGKHYRRRWGFGAMGAHTVAYADKARKECVHRAGCTSGCLVVLVAATFAIALMVWAIADNLPFLDAAQFWRRAVSEAHLQRAVLTLAKGGVANPSEPTGPPAEARLAA</sequence>
<keyword evidence="3" id="KW-1185">Reference proteome</keyword>
<organism evidence="2 3">
    <name type="scientific">Prorocentrum cordatum</name>
    <dbReference type="NCBI Taxonomy" id="2364126"/>
    <lineage>
        <taxon>Eukaryota</taxon>
        <taxon>Sar</taxon>
        <taxon>Alveolata</taxon>
        <taxon>Dinophyceae</taxon>
        <taxon>Prorocentrales</taxon>
        <taxon>Prorocentraceae</taxon>
        <taxon>Prorocentrum</taxon>
    </lineage>
</organism>
<keyword evidence="1" id="KW-0472">Membrane</keyword>
<proteinExistence type="predicted"/>
<keyword evidence="1" id="KW-0812">Transmembrane</keyword>